<dbReference type="PROSITE" id="PS50111">
    <property type="entry name" value="CHEMOTAXIS_TRANSDUC_2"/>
    <property type="match status" value="1"/>
</dbReference>
<organism evidence="4 5">
    <name type="scientific">Bacillus infantis</name>
    <dbReference type="NCBI Taxonomy" id="324767"/>
    <lineage>
        <taxon>Bacteria</taxon>
        <taxon>Bacillati</taxon>
        <taxon>Bacillota</taxon>
        <taxon>Bacilli</taxon>
        <taxon>Bacillales</taxon>
        <taxon>Bacillaceae</taxon>
        <taxon>Bacillus</taxon>
    </lineage>
</organism>
<name>A0A5D4RF67_9BACI</name>
<dbReference type="Proteomes" id="UP000322139">
    <property type="component" value="Unassembled WGS sequence"/>
</dbReference>
<comment type="caution">
    <text evidence="4">The sequence shown here is derived from an EMBL/GenBank/DDBJ whole genome shotgun (WGS) entry which is preliminary data.</text>
</comment>
<dbReference type="Gene3D" id="1.10.287.950">
    <property type="entry name" value="Methyl-accepting chemotaxis protein"/>
    <property type="match status" value="1"/>
</dbReference>
<proteinExistence type="predicted"/>
<accession>A0A5D4RF67</accession>
<dbReference type="RefSeq" id="WP_148974669.1">
    <property type="nucleotide sequence ID" value="NZ_JBNIKU010000007.1"/>
</dbReference>
<reference evidence="4 5" key="1">
    <citation type="submission" date="2019-08" db="EMBL/GenBank/DDBJ databases">
        <title>Bacillus genomes from the desert of Cuatro Cienegas, Coahuila.</title>
        <authorList>
            <person name="Olmedo-Alvarez G."/>
        </authorList>
    </citation>
    <scope>NUCLEOTIDE SEQUENCE [LARGE SCALE GENOMIC DNA]</scope>
    <source>
        <strain evidence="4 5">CH446_14T</strain>
    </source>
</reference>
<sequence>MITTKEHHEVLAAYVKAIPLMHSMLPEISIGVADTEEWLAYFPGNKIDLGIKPGLRINPSEPLADCIKNNKRVEEEVPEEFFGVSFTGMAAPILENRAVIGALAIQMQKQNEKELRNISEQIVDSITQANHRVAAITEGAEGLAEITNQLLERSNQATKEVDNTDEVLTFIKKIADQTNLLGLNAAIEAARAGDKGAGFGVVANEIRKLSHDTISSTEKIYTILNNIQKSVNDITSSIEKVLEVGQKQAASTEEISSFIDTIESMSKKLNQYASEL</sequence>
<protein>
    <submittedName>
        <fullName evidence="4">Methyl-accepting chemotaxis protein</fullName>
    </submittedName>
</protein>
<evidence type="ECO:0000313" key="5">
    <source>
        <dbReference type="Proteomes" id="UP000322139"/>
    </source>
</evidence>
<evidence type="ECO:0000259" key="3">
    <source>
        <dbReference type="PROSITE" id="PS50111"/>
    </source>
</evidence>
<keyword evidence="1 2" id="KW-0807">Transducer</keyword>
<dbReference type="PANTHER" id="PTHR32089:SF112">
    <property type="entry name" value="LYSOZYME-LIKE PROTEIN-RELATED"/>
    <property type="match status" value="1"/>
</dbReference>
<dbReference type="PANTHER" id="PTHR32089">
    <property type="entry name" value="METHYL-ACCEPTING CHEMOTAXIS PROTEIN MCPB"/>
    <property type="match status" value="1"/>
</dbReference>
<dbReference type="SUPFAM" id="SSF58104">
    <property type="entry name" value="Methyl-accepting chemotaxis protein (MCP) signaling domain"/>
    <property type="match status" value="1"/>
</dbReference>
<dbReference type="AlphaFoldDB" id="A0A5D4RF67"/>
<evidence type="ECO:0000256" key="1">
    <source>
        <dbReference type="ARBA" id="ARBA00023224"/>
    </source>
</evidence>
<dbReference type="InterPro" id="IPR004089">
    <property type="entry name" value="MCPsignal_dom"/>
</dbReference>
<dbReference type="EMBL" id="VTER01000005">
    <property type="protein sequence ID" value="TYS48486.1"/>
    <property type="molecule type" value="Genomic_DNA"/>
</dbReference>
<feature type="domain" description="Methyl-accepting transducer" evidence="3">
    <location>
        <begin position="113"/>
        <end position="276"/>
    </location>
</feature>
<evidence type="ECO:0000313" key="4">
    <source>
        <dbReference type="EMBL" id="TYS48486.1"/>
    </source>
</evidence>
<dbReference type="SMART" id="SM00283">
    <property type="entry name" value="MA"/>
    <property type="match status" value="1"/>
</dbReference>
<gene>
    <name evidence="4" type="ORF">FZD51_10180</name>
</gene>
<dbReference type="Pfam" id="PF00015">
    <property type="entry name" value="MCPsignal"/>
    <property type="match status" value="1"/>
</dbReference>
<dbReference type="GO" id="GO:0016020">
    <property type="term" value="C:membrane"/>
    <property type="evidence" value="ECO:0007669"/>
    <property type="project" value="InterPro"/>
</dbReference>
<evidence type="ECO:0000256" key="2">
    <source>
        <dbReference type="PROSITE-ProRule" id="PRU00284"/>
    </source>
</evidence>
<dbReference type="GO" id="GO:0007165">
    <property type="term" value="P:signal transduction"/>
    <property type="evidence" value="ECO:0007669"/>
    <property type="project" value="UniProtKB-KW"/>
</dbReference>